<dbReference type="PANTHER" id="PTHR42698:SF1">
    <property type="entry name" value="GTPASE ERA, MITOCHONDRIAL"/>
    <property type="match status" value="1"/>
</dbReference>
<dbReference type="GO" id="GO:0000028">
    <property type="term" value="P:ribosomal small subunit assembly"/>
    <property type="evidence" value="ECO:0007669"/>
    <property type="project" value="TreeGrafter"/>
</dbReference>
<dbReference type="GO" id="GO:0043024">
    <property type="term" value="F:ribosomal small subunit binding"/>
    <property type="evidence" value="ECO:0007669"/>
    <property type="project" value="TreeGrafter"/>
</dbReference>
<feature type="transmembrane region" description="Helical" evidence="1">
    <location>
        <begin position="387"/>
        <end position="409"/>
    </location>
</feature>
<dbReference type="GO" id="GO:0005829">
    <property type="term" value="C:cytosol"/>
    <property type="evidence" value="ECO:0007669"/>
    <property type="project" value="TreeGrafter"/>
</dbReference>
<organism evidence="3 4">
    <name type="scientific">Cellulomonas xylanilytica</name>
    <dbReference type="NCBI Taxonomy" id="233583"/>
    <lineage>
        <taxon>Bacteria</taxon>
        <taxon>Bacillati</taxon>
        <taxon>Actinomycetota</taxon>
        <taxon>Actinomycetes</taxon>
        <taxon>Micrococcales</taxon>
        <taxon>Cellulomonadaceae</taxon>
        <taxon>Cellulomonas</taxon>
    </lineage>
</organism>
<dbReference type="EMBL" id="BJUB01000003">
    <property type="protein sequence ID" value="GEK20876.1"/>
    <property type="molecule type" value="Genomic_DNA"/>
</dbReference>
<dbReference type="Gene3D" id="3.40.50.300">
    <property type="entry name" value="P-loop containing nucleotide triphosphate hydrolases"/>
    <property type="match status" value="1"/>
</dbReference>
<dbReference type="OrthoDB" id="974105at2"/>
<feature type="transmembrane region" description="Helical" evidence="1">
    <location>
        <begin position="421"/>
        <end position="444"/>
    </location>
</feature>
<reference evidence="3 4" key="1">
    <citation type="submission" date="2019-07" db="EMBL/GenBank/DDBJ databases">
        <title>Whole genome shotgun sequence of Cellulomonas xylanilytica NBRC 101102.</title>
        <authorList>
            <person name="Hosoyama A."/>
            <person name="Uohara A."/>
            <person name="Ohji S."/>
            <person name="Ichikawa N."/>
        </authorList>
    </citation>
    <scope>NUCLEOTIDE SEQUENCE [LARGE SCALE GENOMIC DNA]</scope>
    <source>
        <strain evidence="3 4">NBRC 101102</strain>
    </source>
</reference>
<accession>A0A510V263</accession>
<proteinExistence type="predicted"/>
<sequence>MTATLGSTLHGDDTAALTARVDALGRALAIGGARLAPAVVTKVVATVESVRERLDLGVDHTVVALVGGTGSGKSSLFNAICRLDFADVGVRRPTTSEITACVWGDDGGPLLDWLGVVPDRRIQRESLLDGESEVALRGLVLLDLPDHDSIAPEHREVVDRLLPQADLLAWVVDPQKYADDALHSGYLRRLVGHEASMVVVLNQVDTVPPDVRPDLLADVENLLVDDGLTGVPVREASARTGEGLVALRELLATYVESRSLAARRASAELNDAAALLAAEVAAREPAPSALSVSDVVDRLAAAIGLPAVAAGVGAAVRTGSSSTPGFGAVQQDAVELARATWLEAVTTGLPRRWGKDVASRVASTTEMRLAVTDALTQLTLTARRSGLALGLTVAAVALAGAALLVGSVAVGSLVGPGEANVWAPVGAVVLLVASVLAFVGAAAARRSAGRRRTARVLQDGRSALENVARARLAVPTEAVLAEHRAVRELVASARA</sequence>
<evidence type="ECO:0000256" key="1">
    <source>
        <dbReference type="SAM" id="Phobius"/>
    </source>
</evidence>
<gene>
    <name evidence="3" type="ORF">CXY01_13960</name>
</gene>
<dbReference type="InterPro" id="IPR027417">
    <property type="entry name" value="P-loop_NTPase"/>
</dbReference>
<dbReference type="SUPFAM" id="SSF52540">
    <property type="entry name" value="P-loop containing nucleoside triphosphate hydrolases"/>
    <property type="match status" value="1"/>
</dbReference>
<name>A0A510V263_9CELL</name>
<dbReference type="RefSeq" id="WP_146926430.1">
    <property type="nucleotide sequence ID" value="NZ_BJUB01000003.1"/>
</dbReference>
<dbReference type="AlphaFoldDB" id="A0A510V263"/>
<keyword evidence="1" id="KW-0472">Membrane</keyword>
<evidence type="ECO:0000259" key="2">
    <source>
        <dbReference type="Pfam" id="PF01926"/>
    </source>
</evidence>
<dbReference type="GO" id="GO:0019843">
    <property type="term" value="F:rRNA binding"/>
    <property type="evidence" value="ECO:0007669"/>
    <property type="project" value="TreeGrafter"/>
</dbReference>
<dbReference type="InterPro" id="IPR005662">
    <property type="entry name" value="GTPase_Era-like"/>
</dbReference>
<protein>
    <recommendedName>
        <fullName evidence="2">G domain-containing protein</fullName>
    </recommendedName>
</protein>
<evidence type="ECO:0000313" key="4">
    <source>
        <dbReference type="Proteomes" id="UP000321118"/>
    </source>
</evidence>
<dbReference type="Proteomes" id="UP000321118">
    <property type="component" value="Unassembled WGS sequence"/>
</dbReference>
<comment type="caution">
    <text evidence="3">The sequence shown here is derived from an EMBL/GenBank/DDBJ whole genome shotgun (WGS) entry which is preliminary data.</text>
</comment>
<keyword evidence="1" id="KW-1133">Transmembrane helix</keyword>
<dbReference type="InterPro" id="IPR006073">
    <property type="entry name" value="GTP-bd"/>
</dbReference>
<dbReference type="PANTHER" id="PTHR42698">
    <property type="entry name" value="GTPASE ERA"/>
    <property type="match status" value="1"/>
</dbReference>
<dbReference type="Pfam" id="PF01926">
    <property type="entry name" value="MMR_HSR1"/>
    <property type="match status" value="1"/>
</dbReference>
<dbReference type="GO" id="GO:0005525">
    <property type="term" value="F:GTP binding"/>
    <property type="evidence" value="ECO:0007669"/>
    <property type="project" value="InterPro"/>
</dbReference>
<evidence type="ECO:0000313" key="3">
    <source>
        <dbReference type="EMBL" id="GEK20876.1"/>
    </source>
</evidence>
<keyword evidence="1" id="KW-0812">Transmembrane</keyword>
<keyword evidence="4" id="KW-1185">Reference proteome</keyword>
<feature type="domain" description="G" evidence="2">
    <location>
        <begin position="63"/>
        <end position="202"/>
    </location>
</feature>